<feature type="transmembrane region" description="Helical" evidence="11">
    <location>
        <begin position="188"/>
        <end position="208"/>
    </location>
</feature>
<proteinExistence type="predicted"/>
<keyword evidence="5 11" id="KW-0812">Transmembrane</keyword>
<dbReference type="NCBIfam" id="TIGR01473">
    <property type="entry name" value="cyoE_ctaB"/>
    <property type="match status" value="1"/>
</dbReference>
<evidence type="ECO:0000256" key="8">
    <source>
        <dbReference type="ARBA" id="ARBA00023136"/>
    </source>
</evidence>
<dbReference type="PANTHER" id="PTHR43448:SF7">
    <property type="entry name" value="4-HYDROXYBENZOATE SOLANESYLTRANSFERASE"/>
    <property type="match status" value="1"/>
</dbReference>
<keyword evidence="8 11" id="KW-0472">Membrane</keyword>
<evidence type="ECO:0000313" key="12">
    <source>
        <dbReference type="EMBL" id="QDV27940.1"/>
    </source>
</evidence>
<dbReference type="EMBL" id="CP036298">
    <property type="protein sequence ID" value="QDV27940.1"/>
    <property type="molecule type" value="Genomic_DNA"/>
</dbReference>
<evidence type="ECO:0000256" key="1">
    <source>
        <dbReference type="ARBA" id="ARBA00004651"/>
    </source>
</evidence>
<comment type="pathway">
    <text evidence="2">Porphyrin-containing compound metabolism; heme O biosynthesis; heme O from protoheme: step 1/1.</text>
</comment>
<evidence type="ECO:0000256" key="9">
    <source>
        <dbReference type="ARBA" id="ARBA00047690"/>
    </source>
</evidence>
<dbReference type="InterPro" id="IPR044878">
    <property type="entry name" value="UbiA_sf"/>
</dbReference>
<dbReference type="Gene3D" id="1.10.357.140">
    <property type="entry name" value="UbiA prenyltransferase"/>
    <property type="match status" value="1"/>
</dbReference>
<keyword evidence="4 12" id="KW-0808">Transferase</keyword>
<dbReference type="EC" id="2.5.1.141" evidence="10"/>
<name>A0A518GH87_9BACT</name>
<feature type="transmembrane region" description="Helical" evidence="11">
    <location>
        <begin position="91"/>
        <end position="108"/>
    </location>
</feature>
<dbReference type="AlphaFoldDB" id="A0A518GH87"/>
<dbReference type="InterPro" id="IPR006369">
    <property type="entry name" value="Protohaem_IX_farnesylTrfase"/>
</dbReference>
<evidence type="ECO:0000256" key="4">
    <source>
        <dbReference type="ARBA" id="ARBA00022679"/>
    </source>
</evidence>
<dbReference type="GO" id="GO:0005886">
    <property type="term" value="C:plasma membrane"/>
    <property type="evidence" value="ECO:0007669"/>
    <property type="project" value="UniProtKB-SubCell"/>
</dbReference>
<dbReference type="KEGG" id="ahel:Q31a_63330"/>
<evidence type="ECO:0000256" key="3">
    <source>
        <dbReference type="ARBA" id="ARBA00022475"/>
    </source>
</evidence>
<dbReference type="Pfam" id="PF01040">
    <property type="entry name" value="UbiA"/>
    <property type="match status" value="1"/>
</dbReference>
<comment type="subcellular location">
    <subcellularLocation>
        <location evidence="1">Cell membrane</location>
        <topology evidence="1">Multi-pass membrane protein</topology>
    </subcellularLocation>
</comment>
<evidence type="ECO:0000256" key="7">
    <source>
        <dbReference type="ARBA" id="ARBA00023133"/>
    </source>
</evidence>
<dbReference type="CDD" id="cd13957">
    <property type="entry name" value="PT_UbiA_Cox10"/>
    <property type="match status" value="1"/>
</dbReference>
<dbReference type="GO" id="GO:0006783">
    <property type="term" value="P:heme biosynthetic process"/>
    <property type="evidence" value="ECO:0007669"/>
    <property type="project" value="UniProtKB-UniRule"/>
</dbReference>
<evidence type="ECO:0000256" key="5">
    <source>
        <dbReference type="ARBA" id="ARBA00022692"/>
    </source>
</evidence>
<dbReference type="InterPro" id="IPR000537">
    <property type="entry name" value="UbiA_prenyltransferase"/>
</dbReference>
<sequence length="270" mass="29416">MILVTVIMAMVTAGNSVSMWVAFHACLGTALVAASASVMNQWLERDRDAVMNRTCRRPLPSGNVASSQAAGMGWVLVLVGSVYLAVFVNLPTMWCGLATWGLYVWVYTPLKMLSWTNTLVGTLPGALPVWMGWTAAEGSLIDVRAWILLGVVVAWQLPHFMAIAYMYREQYAAAGYKMITVTDPSGRGAAWHAILGSLALIVLAVLSVPPVGLFASLLTVCAVAVALWQTVAAIRFVRAPDMKTARRMLHVSLLHLPLTMLLILLSYWIR</sequence>
<evidence type="ECO:0000313" key="13">
    <source>
        <dbReference type="Proteomes" id="UP000318017"/>
    </source>
</evidence>
<dbReference type="GO" id="GO:0008495">
    <property type="term" value="F:protoheme IX farnesyltransferase activity"/>
    <property type="evidence" value="ECO:0007669"/>
    <property type="project" value="UniProtKB-UniRule"/>
</dbReference>
<evidence type="ECO:0000256" key="11">
    <source>
        <dbReference type="SAM" id="Phobius"/>
    </source>
</evidence>
<gene>
    <name evidence="12" type="primary">ctaB</name>
    <name evidence="12" type="ORF">Q31a_63330</name>
</gene>
<keyword evidence="6 11" id="KW-1133">Transmembrane helix</keyword>
<accession>A0A518GH87</accession>
<feature type="transmembrane region" description="Helical" evidence="11">
    <location>
        <begin position="214"/>
        <end position="237"/>
    </location>
</feature>
<keyword evidence="13" id="KW-1185">Reference proteome</keyword>
<protein>
    <recommendedName>
        <fullName evidence="10">Heme o synthase</fullName>
        <ecNumber evidence="10">2.5.1.141</ecNumber>
    </recommendedName>
</protein>
<feature type="transmembrane region" description="Helical" evidence="11">
    <location>
        <begin position="20"/>
        <end position="43"/>
    </location>
</feature>
<feature type="transmembrane region" description="Helical" evidence="11">
    <location>
        <begin position="145"/>
        <end position="167"/>
    </location>
</feature>
<keyword evidence="3" id="KW-1003">Cell membrane</keyword>
<feature type="transmembrane region" description="Helical" evidence="11">
    <location>
        <begin position="249"/>
        <end position="269"/>
    </location>
</feature>
<evidence type="ECO:0000256" key="6">
    <source>
        <dbReference type="ARBA" id="ARBA00022989"/>
    </source>
</evidence>
<comment type="catalytic activity">
    <reaction evidence="9">
        <text>heme b + (2E,6E)-farnesyl diphosphate + H2O = Fe(II)-heme o + diphosphate</text>
        <dbReference type="Rhea" id="RHEA:28070"/>
        <dbReference type="ChEBI" id="CHEBI:15377"/>
        <dbReference type="ChEBI" id="CHEBI:33019"/>
        <dbReference type="ChEBI" id="CHEBI:60344"/>
        <dbReference type="ChEBI" id="CHEBI:60530"/>
        <dbReference type="ChEBI" id="CHEBI:175763"/>
        <dbReference type="EC" id="2.5.1.141"/>
    </reaction>
</comment>
<dbReference type="Proteomes" id="UP000318017">
    <property type="component" value="Chromosome"/>
</dbReference>
<keyword evidence="7" id="KW-0350">Heme biosynthesis</keyword>
<feature type="transmembrane region" description="Helical" evidence="11">
    <location>
        <begin position="115"/>
        <end position="133"/>
    </location>
</feature>
<dbReference type="PANTHER" id="PTHR43448">
    <property type="entry name" value="PROTOHEME IX FARNESYLTRANSFERASE, MITOCHONDRIAL"/>
    <property type="match status" value="1"/>
</dbReference>
<organism evidence="12 13">
    <name type="scientific">Aureliella helgolandensis</name>
    <dbReference type="NCBI Taxonomy" id="2527968"/>
    <lineage>
        <taxon>Bacteria</taxon>
        <taxon>Pseudomonadati</taxon>
        <taxon>Planctomycetota</taxon>
        <taxon>Planctomycetia</taxon>
        <taxon>Pirellulales</taxon>
        <taxon>Pirellulaceae</taxon>
        <taxon>Aureliella</taxon>
    </lineage>
</organism>
<reference evidence="12 13" key="1">
    <citation type="submission" date="2019-02" db="EMBL/GenBank/DDBJ databases">
        <title>Deep-cultivation of Planctomycetes and their phenomic and genomic characterization uncovers novel biology.</title>
        <authorList>
            <person name="Wiegand S."/>
            <person name="Jogler M."/>
            <person name="Boedeker C."/>
            <person name="Pinto D."/>
            <person name="Vollmers J."/>
            <person name="Rivas-Marin E."/>
            <person name="Kohn T."/>
            <person name="Peeters S.H."/>
            <person name="Heuer A."/>
            <person name="Rast P."/>
            <person name="Oberbeckmann S."/>
            <person name="Bunk B."/>
            <person name="Jeske O."/>
            <person name="Meyerdierks A."/>
            <person name="Storesund J.E."/>
            <person name="Kallscheuer N."/>
            <person name="Luecker S."/>
            <person name="Lage O.M."/>
            <person name="Pohl T."/>
            <person name="Merkel B.J."/>
            <person name="Hornburger P."/>
            <person name="Mueller R.-W."/>
            <person name="Bruemmer F."/>
            <person name="Labrenz M."/>
            <person name="Spormann A.M."/>
            <person name="Op den Camp H."/>
            <person name="Overmann J."/>
            <person name="Amann R."/>
            <person name="Jetten M.S.M."/>
            <person name="Mascher T."/>
            <person name="Medema M.H."/>
            <person name="Devos D.P."/>
            <person name="Kaster A.-K."/>
            <person name="Ovreas L."/>
            <person name="Rohde M."/>
            <person name="Galperin M.Y."/>
            <person name="Jogler C."/>
        </authorList>
    </citation>
    <scope>NUCLEOTIDE SEQUENCE [LARGE SCALE GENOMIC DNA]</scope>
    <source>
        <strain evidence="12 13">Q31a</strain>
    </source>
</reference>
<evidence type="ECO:0000256" key="2">
    <source>
        <dbReference type="ARBA" id="ARBA00004919"/>
    </source>
</evidence>
<evidence type="ECO:0000256" key="10">
    <source>
        <dbReference type="NCBIfam" id="TIGR01473"/>
    </source>
</evidence>